<feature type="region of interest" description="Disordered" evidence="1">
    <location>
        <begin position="1"/>
        <end position="80"/>
    </location>
</feature>
<gene>
    <name evidence="2" type="ORF">RISK_005791</name>
</gene>
<feature type="compositionally biased region" description="Polar residues" evidence="1">
    <location>
        <begin position="500"/>
        <end position="509"/>
    </location>
</feature>
<evidence type="ECO:0000256" key="1">
    <source>
        <dbReference type="SAM" id="MobiDB-lite"/>
    </source>
</evidence>
<proteinExistence type="predicted"/>
<feature type="compositionally biased region" description="Polar residues" evidence="1">
    <location>
        <begin position="396"/>
        <end position="406"/>
    </location>
</feature>
<dbReference type="EMBL" id="LECT01000045">
    <property type="protein sequence ID" value="KLU02121.1"/>
    <property type="molecule type" value="Genomic_DNA"/>
</dbReference>
<dbReference type="AlphaFoldDB" id="A0A0J1B6L4"/>
<dbReference type="Proteomes" id="UP000036367">
    <property type="component" value="Unassembled WGS sequence"/>
</dbReference>
<reference evidence="2" key="1">
    <citation type="submission" date="2015-05" db="EMBL/GenBank/DDBJ databases">
        <title>Permanent draft genome of Rhodopirellula islandicus K833.</title>
        <authorList>
            <person name="Kizina J."/>
            <person name="Richter M."/>
            <person name="Glockner F.O."/>
            <person name="Harder J."/>
        </authorList>
    </citation>
    <scope>NUCLEOTIDE SEQUENCE [LARGE SCALE GENOMIC DNA]</scope>
    <source>
        <strain evidence="2">K833</strain>
    </source>
</reference>
<keyword evidence="2" id="KW-0472">Membrane</keyword>
<feature type="compositionally biased region" description="Polar residues" evidence="1">
    <location>
        <begin position="137"/>
        <end position="150"/>
    </location>
</feature>
<sequence>MEDVSVDHSRSKTREVRMTTASKNTDPRRPSNPSRAEFEEIAPTLLRLPDLHPPTDSGEGCAEEDSSSVKQDAPASPVMQDLLDAATQTAPDAVNHSSVTRLPDLTPVAAAVTCPVPPPPAAVEEPVVIAKAVESFAATQPSSPPRNTSVDAGKASVSAETDRDGSWKATSESLSNRALALVGSRNTLLALLALIACWAVFAPRRHPNAQQNSEVLSAKEPAVDETASKLEAKSSFGSVASSKKTPRPKQSRSISDSATKVAGAEANTLAPKPTPFKADSYKTGASVAGASKLGGSSREGANSGGLEGPAGDMPGLNAPTHSMSKTKLGQPTRAGEFGSAPSGTSLVESQLASSATQHGVGGVPPFDSAPFHSEPVAESFAPVVREPQVAMAPSNPGLTSPVSEANSELGLPDDDRSLPGNSEGPVDAVSPAIPAPLQTGTPGLITNWIDYLPPMPSELGEQASADGARPASPEVFPTTQSPLSPDFQFALPGDGPEVSVGNQVPSSGDQPEARVATPSFFPESNLRR</sequence>
<dbReference type="PATRIC" id="fig|595434.4.peg.5497"/>
<feature type="compositionally biased region" description="Polar residues" evidence="1">
    <location>
        <begin position="341"/>
        <end position="357"/>
    </location>
</feature>
<feature type="region of interest" description="Disordered" evidence="1">
    <location>
        <begin position="136"/>
        <end position="171"/>
    </location>
</feature>
<keyword evidence="2" id="KW-0812">Transmembrane</keyword>
<accession>A0A0J1B6L4</accession>
<feature type="compositionally biased region" description="Basic and acidic residues" evidence="1">
    <location>
        <begin position="1"/>
        <end position="17"/>
    </location>
</feature>
<organism evidence="2 3">
    <name type="scientific">Rhodopirellula islandica</name>
    <dbReference type="NCBI Taxonomy" id="595434"/>
    <lineage>
        <taxon>Bacteria</taxon>
        <taxon>Pseudomonadati</taxon>
        <taxon>Planctomycetota</taxon>
        <taxon>Planctomycetia</taxon>
        <taxon>Pirellulales</taxon>
        <taxon>Pirellulaceae</taxon>
        <taxon>Rhodopirellula</taxon>
    </lineage>
</organism>
<feature type="region of interest" description="Disordered" evidence="1">
    <location>
        <begin position="227"/>
        <end position="528"/>
    </location>
</feature>
<feature type="compositionally biased region" description="Polar residues" evidence="1">
    <location>
        <begin position="319"/>
        <end position="329"/>
    </location>
</feature>
<evidence type="ECO:0000313" key="2">
    <source>
        <dbReference type="EMBL" id="KLU02121.1"/>
    </source>
</evidence>
<comment type="caution">
    <text evidence="2">The sequence shown here is derived from an EMBL/GenBank/DDBJ whole genome shotgun (WGS) entry which is preliminary data.</text>
</comment>
<name>A0A0J1B6L4_RHOIS</name>
<keyword evidence="3" id="KW-1185">Reference proteome</keyword>
<evidence type="ECO:0000313" key="3">
    <source>
        <dbReference type="Proteomes" id="UP000036367"/>
    </source>
</evidence>
<protein>
    <submittedName>
        <fullName evidence="2">Transmembrane protein</fullName>
    </submittedName>
</protein>